<reference evidence="4 5" key="2">
    <citation type="journal article" date="2011" name="J. Bacteriol.">
        <title>Genomes of three methylotrophs from a single niche uncover genetic and metabolic divergence of Methylophilaceae.</title>
        <authorList>
            <person name="Lapidus A."/>
            <person name="Clum A."/>
            <person name="Labutti K."/>
            <person name="Kaluzhnaya M.G."/>
            <person name="Lim S."/>
            <person name="Beck D.A."/>
            <person name="Glavina Del Rio T."/>
            <person name="Nolan M."/>
            <person name="Mavromatis K."/>
            <person name="Huntemann M."/>
            <person name="Lucas S."/>
            <person name="Lidstrom M.E."/>
            <person name="Ivanova N."/>
            <person name="Chistoserdova L."/>
        </authorList>
    </citation>
    <scope>NUCLEOTIDE SEQUENCE [LARGE SCALE GENOMIC DNA]</scope>
    <source>
        <strain evidence="4 5">301</strain>
    </source>
</reference>
<dbReference type="KEGG" id="meh:M301_1055"/>
<keyword evidence="5" id="KW-1185">Reference proteome</keyword>
<dbReference type="AlphaFoldDB" id="D7DQ68"/>
<keyword evidence="1 4" id="KW-0808">Transferase</keyword>
<dbReference type="InterPro" id="IPR000182">
    <property type="entry name" value="GNAT_dom"/>
</dbReference>
<proteinExistence type="predicted"/>
<organism evidence="4 5">
    <name type="scientific">Methylotenera versatilis (strain 301)</name>
    <dbReference type="NCBI Taxonomy" id="666681"/>
    <lineage>
        <taxon>Bacteria</taxon>
        <taxon>Pseudomonadati</taxon>
        <taxon>Pseudomonadota</taxon>
        <taxon>Betaproteobacteria</taxon>
        <taxon>Nitrosomonadales</taxon>
        <taxon>Methylophilaceae</taxon>
        <taxon>Methylotenera</taxon>
    </lineage>
</organism>
<evidence type="ECO:0000313" key="4">
    <source>
        <dbReference type="EMBL" id="ADI29439.1"/>
    </source>
</evidence>
<dbReference type="OrthoDB" id="9792929at2"/>
<dbReference type="PANTHER" id="PTHR43877:SF2">
    <property type="entry name" value="AMINOALKYLPHOSPHONATE N-ACETYLTRANSFERASE-RELATED"/>
    <property type="match status" value="1"/>
</dbReference>
<dbReference type="Gene3D" id="3.40.630.30">
    <property type="match status" value="1"/>
</dbReference>
<gene>
    <name evidence="4" type="ordered locus">M301_1055</name>
</gene>
<evidence type="ECO:0000256" key="1">
    <source>
        <dbReference type="ARBA" id="ARBA00022679"/>
    </source>
</evidence>
<dbReference type="PANTHER" id="PTHR43877">
    <property type="entry name" value="AMINOALKYLPHOSPHONATE N-ACETYLTRANSFERASE-RELATED-RELATED"/>
    <property type="match status" value="1"/>
</dbReference>
<dbReference type="HOGENOM" id="CLU_013985_34_9_4"/>
<dbReference type="GO" id="GO:0016747">
    <property type="term" value="F:acyltransferase activity, transferring groups other than amino-acyl groups"/>
    <property type="evidence" value="ECO:0007669"/>
    <property type="project" value="InterPro"/>
</dbReference>
<dbReference type="Proteomes" id="UP000000383">
    <property type="component" value="Chromosome"/>
</dbReference>
<dbReference type="RefSeq" id="WP_013147755.1">
    <property type="nucleotide sequence ID" value="NC_014207.1"/>
</dbReference>
<dbReference type="CDD" id="cd04301">
    <property type="entry name" value="NAT_SF"/>
    <property type="match status" value="1"/>
</dbReference>
<dbReference type="Pfam" id="PF00583">
    <property type="entry name" value="Acetyltransf_1"/>
    <property type="match status" value="1"/>
</dbReference>
<accession>D7DQ68</accession>
<dbReference type="STRING" id="666681.M301_1055"/>
<dbReference type="SUPFAM" id="SSF55729">
    <property type="entry name" value="Acyl-CoA N-acyltransferases (Nat)"/>
    <property type="match status" value="1"/>
</dbReference>
<keyword evidence="2" id="KW-0012">Acyltransferase</keyword>
<dbReference type="InterPro" id="IPR050832">
    <property type="entry name" value="Bact_Acetyltransf"/>
</dbReference>
<feature type="domain" description="N-acetyltransferase" evidence="3">
    <location>
        <begin position="3"/>
        <end position="163"/>
    </location>
</feature>
<protein>
    <submittedName>
        <fullName evidence="4">GCN5-related N-acetyltransferase</fullName>
    </submittedName>
</protein>
<evidence type="ECO:0000259" key="3">
    <source>
        <dbReference type="PROSITE" id="PS51186"/>
    </source>
</evidence>
<name>D7DQ68_METV0</name>
<dbReference type="eggNOG" id="COG0456">
    <property type="taxonomic scope" value="Bacteria"/>
</dbReference>
<sequence>MTIKIRIAQLEDLEPLAELFNAYRQFYEETSDIGLARRFLQDRLNKKDSIIFVAESAIDEKSVHTNQAQKMIGFCQLYPTFCSVLAAPICVLYDLFVNASIRKSGAGKALMLAAHEYAADNGYARLDLTTAKTNLTAQSLYESLGWVRDDVFYTYNKTITPAN</sequence>
<evidence type="ECO:0000313" key="5">
    <source>
        <dbReference type="Proteomes" id="UP000000383"/>
    </source>
</evidence>
<dbReference type="InterPro" id="IPR016181">
    <property type="entry name" value="Acyl_CoA_acyltransferase"/>
</dbReference>
<dbReference type="EMBL" id="CP002056">
    <property type="protein sequence ID" value="ADI29439.1"/>
    <property type="molecule type" value="Genomic_DNA"/>
</dbReference>
<evidence type="ECO:0000256" key="2">
    <source>
        <dbReference type="ARBA" id="ARBA00023315"/>
    </source>
</evidence>
<reference evidence="5" key="1">
    <citation type="submission" date="2010-05" db="EMBL/GenBank/DDBJ databases">
        <title>Complete sequence of Methylotenera sp. 301.</title>
        <authorList>
            <person name="Lucas S."/>
            <person name="Copeland A."/>
            <person name="Lapidus A."/>
            <person name="Cheng J.-F."/>
            <person name="Bruce D."/>
            <person name="Goodwin L."/>
            <person name="Pitluck S."/>
            <person name="Clum A."/>
            <person name="Land M."/>
            <person name="Hauser L."/>
            <person name="Kyrpides N."/>
            <person name="Ivanova N."/>
            <person name="Chistoservova L."/>
            <person name="Kalyuzhnaya M."/>
            <person name="Woyke T."/>
        </authorList>
    </citation>
    <scope>NUCLEOTIDE SEQUENCE [LARGE SCALE GENOMIC DNA]</scope>
    <source>
        <strain evidence="5">301</strain>
    </source>
</reference>
<dbReference type="PROSITE" id="PS51186">
    <property type="entry name" value="GNAT"/>
    <property type="match status" value="1"/>
</dbReference>